<feature type="non-terminal residue" evidence="1">
    <location>
        <position position="35"/>
    </location>
</feature>
<protein>
    <submittedName>
        <fullName evidence="1">Uncharacterized protein</fullName>
    </submittedName>
</protein>
<feature type="non-terminal residue" evidence="1">
    <location>
        <position position="1"/>
    </location>
</feature>
<organism evidence="1 2">
    <name type="scientific">Haematococcus lacustris</name>
    <name type="common">Green alga</name>
    <name type="synonym">Haematococcus pluvialis</name>
    <dbReference type="NCBI Taxonomy" id="44745"/>
    <lineage>
        <taxon>Eukaryota</taxon>
        <taxon>Viridiplantae</taxon>
        <taxon>Chlorophyta</taxon>
        <taxon>core chlorophytes</taxon>
        <taxon>Chlorophyceae</taxon>
        <taxon>CS clade</taxon>
        <taxon>Chlamydomonadales</taxon>
        <taxon>Haematococcaceae</taxon>
        <taxon>Haematococcus</taxon>
    </lineage>
</organism>
<evidence type="ECO:0000313" key="1">
    <source>
        <dbReference type="EMBL" id="GFH33300.1"/>
    </source>
</evidence>
<keyword evidence="2" id="KW-1185">Reference proteome</keyword>
<gene>
    <name evidence="1" type="ORF">HaLaN_32649</name>
</gene>
<sequence length="35" mass="3976">MDTGRHRADMYAWPYMPSIDVCMAVRGCLGATWGR</sequence>
<dbReference type="EMBL" id="BLLF01008244">
    <property type="protein sequence ID" value="GFH33300.1"/>
    <property type="molecule type" value="Genomic_DNA"/>
</dbReference>
<name>A0A6A0AK23_HAELA</name>
<dbReference type="AlphaFoldDB" id="A0A6A0AK23"/>
<dbReference type="Proteomes" id="UP000485058">
    <property type="component" value="Unassembled WGS sequence"/>
</dbReference>
<proteinExistence type="predicted"/>
<reference evidence="1 2" key="1">
    <citation type="submission" date="2020-02" db="EMBL/GenBank/DDBJ databases">
        <title>Draft genome sequence of Haematococcus lacustris strain NIES-144.</title>
        <authorList>
            <person name="Morimoto D."/>
            <person name="Nakagawa S."/>
            <person name="Yoshida T."/>
            <person name="Sawayama S."/>
        </authorList>
    </citation>
    <scope>NUCLEOTIDE SEQUENCE [LARGE SCALE GENOMIC DNA]</scope>
    <source>
        <strain evidence="1 2">NIES-144</strain>
    </source>
</reference>
<accession>A0A6A0AK23</accession>
<comment type="caution">
    <text evidence="1">The sequence shown here is derived from an EMBL/GenBank/DDBJ whole genome shotgun (WGS) entry which is preliminary data.</text>
</comment>
<evidence type="ECO:0000313" key="2">
    <source>
        <dbReference type="Proteomes" id="UP000485058"/>
    </source>
</evidence>